<dbReference type="Pfam" id="PF03819">
    <property type="entry name" value="MazG"/>
    <property type="match status" value="1"/>
</dbReference>
<proteinExistence type="predicted"/>
<dbReference type="PANTHER" id="PTHR42692">
    <property type="entry name" value="NUCLEOTIDE PYROPHOSPHOHYDROLASE"/>
    <property type="match status" value="1"/>
</dbReference>
<evidence type="ECO:0000259" key="1">
    <source>
        <dbReference type="Pfam" id="PF03819"/>
    </source>
</evidence>
<dbReference type="PIRSF" id="PIRSF029904">
    <property type="entry name" value="UCP029904_pph"/>
    <property type="match status" value="1"/>
</dbReference>
<dbReference type="SUPFAM" id="SSF101386">
    <property type="entry name" value="all-alpha NTP pyrophosphatases"/>
    <property type="match status" value="1"/>
</dbReference>
<sequence length="99" mass="11763">MKKYQKELDKFFKENKWSYWPPLVILARLFEEGGELARVVNHLYGKKPKKKTESEQDLEEELGDIIFTCICFANSKGLDLDRAIKKTFKKAMTRDKNRF</sequence>
<dbReference type="GO" id="GO:0016787">
    <property type="term" value="F:hydrolase activity"/>
    <property type="evidence" value="ECO:0007669"/>
    <property type="project" value="UniProtKB-KW"/>
</dbReference>
<reference evidence="2 3" key="1">
    <citation type="journal article" date="2016" name="Nat. Commun.">
        <title>Thousands of microbial genomes shed light on interconnected biogeochemical processes in an aquifer system.</title>
        <authorList>
            <person name="Anantharaman K."/>
            <person name="Brown C.T."/>
            <person name="Hug L.A."/>
            <person name="Sharon I."/>
            <person name="Castelle C.J."/>
            <person name="Probst A.J."/>
            <person name="Thomas B.C."/>
            <person name="Singh A."/>
            <person name="Wilkins M.J."/>
            <person name="Karaoz U."/>
            <person name="Brodie E.L."/>
            <person name="Williams K.H."/>
            <person name="Hubbard S.S."/>
            <person name="Banfield J.F."/>
        </authorList>
    </citation>
    <scope>NUCLEOTIDE SEQUENCE [LARGE SCALE GENOMIC DNA]</scope>
</reference>
<dbReference type="InterPro" id="IPR012359">
    <property type="entry name" value="MazG-related_YpjD"/>
</dbReference>
<dbReference type="InterPro" id="IPR047046">
    <property type="entry name" value="YpjD/YvdC"/>
</dbReference>
<dbReference type="AlphaFoldDB" id="A0A1F5B274"/>
<gene>
    <name evidence="2" type="ORF">A2819_02845</name>
</gene>
<keyword evidence="2" id="KW-0378">Hydrolase</keyword>
<evidence type="ECO:0000313" key="2">
    <source>
        <dbReference type="EMBL" id="OGD24654.1"/>
    </source>
</evidence>
<dbReference type="Gene3D" id="1.10.287.1080">
    <property type="entry name" value="MazG-like"/>
    <property type="match status" value="1"/>
</dbReference>
<organism evidence="2 3">
    <name type="scientific">Candidatus Azambacteria bacterium RIFCSPHIGHO2_01_FULL_40_24</name>
    <dbReference type="NCBI Taxonomy" id="1797301"/>
    <lineage>
        <taxon>Bacteria</taxon>
        <taxon>Candidatus Azamiibacteriota</taxon>
    </lineage>
</organism>
<feature type="domain" description="NTP pyrophosphohydrolase MazG-like" evidence="1">
    <location>
        <begin position="24"/>
        <end position="99"/>
    </location>
</feature>
<evidence type="ECO:0000313" key="3">
    <source>
        <dbReference type="Proteomes" id="UP000176431"/>
    </source>
</evidence>
<dbReference type="CDD" id="cd11531">
    <property type="entry name" value="NTP-PPase_BsYpjD"/>
    <property type="match status" value="1"/>
</dbReference>
<dbReference type="InterPro" id="IPR004518">
    <property type="entry name" value="MazG-like_dom"/>
</dbReference>
<name>A0A1F5B274_9BACT</name>
<dbReference type="PANTHER" id="PTHR42692:SF2">
    <property type="entry name" value="IG HYPOTHETICAL 16995"/>
    <property type="match status" value="1"/>
</dbReference>
<protein>
    <submittedName>
        <fullName evidence="2">Nucleotide pyrophosphohydrolase</fullName>
    </submittedName>
</protein>
<accession>A0A1F5B274</accession>
<comment type="caution">
    <text evidence="2">The sequence shown here is derived from an EMBL/GenBank/DDBJ whole genome shotgun (WGS) entry which is preliminary data.</text>
</comment>
<dbReference type="EMBL" id="MEYK01000036">
    <property type="protein sequence ID" value="OGD24654.1"/>
    <property type="molecule type" value="Genomic_DNA"/>
</dbReference>
<dbReference type="Proteomes" id="UP000176431">
    <property type="component" value="Unassembled WGS sequence"/>
</dbReference>